<dbReference type="RefSeq" id="WP_032549827.1">
    <property type="nucleotide sequence ID" value="NZ_JBEEAX010000002.1"/>
</dbReference>
<dbReference type="InterPro" id="IPR007497">
    <property type="entry name" value="SIMPL/DUF541"/>
</dbReference>
<evidence type="ECO:0000256" key="1">
    <source>
        <dbReference type="SAM" id="SignalP"/>
    </source>
</evidence>
<name>A0A066UZU8_9VIBR</name>
<dbReference type="Pfam" id="PF04402">
    <property type="entry name" value="SIMPL"/>
    <property type="match status" value="1"/>
</dbReference>
<feature type="signal peptide" evidence="1">
    <location>
        <begin position="1"/>
        <end position="27"/>
    </location>
</feature>
<dbReference type="AlphaFoldDB" id="A0A066UZU8"/>
<dbReference type="Proteomes" id="UP000027219">
    <property type="component" value="Unassembled WGS sequence"/>
</dbReference>
<keyword evidence="3" id="KW-1185">Reference proteome</keyword>
<dbReference type="OrthoDB" id="5985609at2"/>
<comment type="caution">
    <text evidence="2">The sequence shown here is derived from an EMBL/GenBank/DDBJ whole genome shotgun (WGS) entry which is preliminary data.</text>
</comment>
<evidence type="ECO:0008006" key="4">
    <source>
        <dbReference type="Google" id="ProtNLM"/>
    </source>
</evidence>
<dbReference type="Gene3D" id="3.30.70.2970">
    <property type="entry name" value="Protein of unknown function (DUF541), domain 2"/>
    <property type="match status" value="1"/>
</dbReference>
<proteinExistence type="predicted"/>
<dbReference type="PANTHER" id="PTHR34387">
    <property type="entry name" value="SLR1258 PROTEIN"/>
    <property type="match status" value="1"/>
</dbReference>
<dbReference type="EMBL" id="JFFR01000003">
    <property type="protein sequence ID" value="KDN29739.1"/>
    <property type="molecule type" value="Genomic_DNA"/>
</dbReference>
<reference evidence="2 3" key="1">
    <citation type="submission" date="2014-02" db="EMBL/GenBank/DDBJ databases">
        <title>Vibrio fortis Dalian14 Genome Sequencing.</title>
        <authorList>
            <person name="Wang Y."/>
            <person name="Song L."/>
            <person name="Liu G."/>
            <person name="Ding J."/>
        </authorList>
    </citation>
    <scope>NUCLEOTIDE SEQUENCE [LARGE SCALE GENOMIC DNA]</scope>
    <source>
        <strain evidence="2 3">Dalian14</strain>
    </source>
</reference>
<gene>
    <name evidence="2" type="ORF">VFDL14_00795</name>
</gene>
<dbReference type="NCBIfam" id="NF008299">
    <property type="entry name" value="PRK11087.1"/>
    <property type="match status" value="1"/>
</dbReference>
<dbReference type="STRING" id="212667.VFDL14_00795"/>
<feature type="chain" id="PRO_5001631591" description="Oxidative stress defense protein" evidence="1">
    <location>
        <begin position="28"/>
        <end position="237"/>
    </location>
</feature>
<sequence>MKLVPNMLATSLTLTAALSVISFPSWAEVANFPHLSTTGYGEVVAKPDMATFSVKVVESTMTAEQAKGTVDRVVTAFLNKLEEAGIDKTSIQSSNLYLAPQYHYPKEGKPELVGYRASRNVTVQVEDLANLNRYLDIALSEGINQVDNIQLQVRDQVKYQEIARLEAIKDAQTKAKSLANGFDKELGDVWRIDYNAQYAQPVLMRSMAMDSRTESNSYQDSTITIRDRVDVIYQLEE</sequence>
<protein>
    <recommendedName>
        <fullName evidence="4">Oxidative stress defense protein</fullName>
    </recommendedName>
</protein>
<accession>A0A066UZU8</accession>
<dbReference type="InterPro" id="IPR052022">
    <property type="entry name" value="26kDa_periplasmic_antigen"/>
</dbReference>
<keyword evidence="1" id="KW-0732">Signal</keyword>
<dbReference type="GO" id="GO:0006974">
    <property type="term" value="P:DNA damage response"/>
    <property type="evidence" value="ECO:0007669"/>
    <property type="project" value="TreeGrafter"/>
</dbReference>
<dbReference type="Gene3D" id="3.30.110.170">
    <property type="entry name" value="Protein of unknown function (DUF541), domain 1"/>
    <property type="match status" value="1"/>
</dbReference>
<evidence type="ECO:0000313" key="2">
    <source>
        <dbReference type="EMBL" id="KDN29739.1"/>
    </source>
</evidence>
<evidence type="ECO:0000313" key="3">
    <source>
        <dbReference type="Proteomes" id="UP000027219"/>
    </source>
</evidence>
<dbReference type="PANTHER" id="PTHR34387:SF1">
    <property type="entry name" value="PERIPLASMIC IMMUNOGENIC PROTEIN"/>
    <property type="match status" value="1"/>
</dbReference>
<organism evidence="2 3">
    <name type="scientific">Vibrio fortis</name>
    <dbReference type="NCBI Taxonomy" id="212667"/>
    <lineage>
        <taxon>Bacteria</taxon>
        <taxon>Pseudomonadati</taxon>
        <taxon>Pseudomonadota</taxon>
        <taxon>Gammaproteobacteria</taxon>
        <taxon>Vibrionales</taxon>
        <taxon>Vibrionaceae</taxon>
        <taxon>Vibrio</taxon>
    </lineage>
</organism>